<dbReference type="InterPro" id="IPR045860">
    <property type="entry name" value="Snake_toxin-like_sf"/>
</dbReference>
<gene>
    <name evidence="1" type="ORF">CRE_17060</name>
</gene>
<dbReference type="RefSeq" id="XP_003106849.2">
    <property type="nucleotide sequence ID" value="XM_003106801.2"/>
</dbReference>
<dbReference type="GeneID" id="9809849"/>
<dbReference type="eggNOG" id="ENOG502TIR1">
    <property type="taxonomic scope" value="Eukaryota"/>
</dbReference>
<organism evidence="2">
    <name type="scientific">Caenorhabditis remanei</name>
    <name type="common">Caenorhabditis vulgaris</name>
    <dbReference type="NCBI Taxonomy" id="31234"/>
    <lineage>
        <taxon>Eukaryota</taxon>
        <taxon>Metazoa</taxon>
        <taxon>Ecdysozoa</taxon>
        <taxon>Nematoda</taxon>
        <taxon>Chromadorea</taxon>
        <taxon>Rhabditida</taxon>
        <taxon>Rhabditina</taxon>
        <taxon>Rhabditomorpha</taxon>
        <taxon>Rhabditoidea</taxon>
        <taxon>Rhabditidae</taxon>
        <taxon>Peloderinae</taxon>
        <taxon>Caenorhabditis</taxon>
    </lineage>
</organism>
<evidence type="ECO:0008006" key="3">
    <source>
        <dbReference type="Google" id="ProtNLM"/>
    </source>
</evidence>
<dbReference type="HOGENOM" id="CLU_2500042_0_0_1"/>
<reference evidence="1" key="1">
    <citation type="submission" date="2007-07" db="EMBL/GenBank/DDBJ databases">
        <title>PCAP assembly of the Caenorhabditis remanei genome.</title>
        <authorList>
            <consortium name="The Caenorhabditis remanei Sequencing Consortium"/>
            <person name="Wilson R.K."/>
        </authorList>
    </citation>
    <scope>NUCLEOTIDE SEQUENCE [LARGE SCALE GENOMIC DNA]</scope>
    <source>
        <strain evidence="1">PB4641</strain>
    </source>
</reference>
<sequence length="86" mass="9419">MTCPGDYCMTLSEQGSDFNVYNGTCPDASVKITDCQTNGVGCQKETIGGVYVKVCCCNSDLCNTSSIISQFMSVLFMTTLYYQNLY</sequence>
<dbReference type="OrthoDB" id="5787581at2759"/>
<protein>
    <recommendedName>
        <fullName evidence="3">UPAR/Ly6 domain-containing protein</fullName>
    </recommendedName>
</protein>
<dbReference type="InParanoid" id="E3M9X9"/>
<keyword evidence="2" id="KW-1185">Reference proteome</keyword>
<dbReference type="AlphaFoldDB" id="E3M9X9"/>
<dbReference type="FunCoup" id="E3M9X9">
    <property type="interactions" value="1265"/>
</dbReference>
<dbReference type="KEGG" id="crq:GCK72_022290"/>
<dbReference type="Proteomes" id="UP000008281">
    <property type="component" value="Unassembled WGS sequence"/>
</dbReference>
<accession>E3M9X9</accession>
<evidence type="ECO:0000313" key="1">
    <source>
        <dbReference type="EMBL" id="EFO96689.1"/>
    </source>
</evidence>
<proteinExistence type="predicted"/>
<dbReference type="EMBL" id="DS268431">
    <property type="protein sequence ID" value="EFO96689.1"/>
    <property type="molecule type" value="Genomic_DNA"/>
</dbReference>
<dbReference type="SUPFAM" id="SSF57302">
    <property type="entry name" value="Snake toxin-like"/>
    <property type="match status" value="1"/>
</dbReference>
<name>E3M9X9_CAERE</name>
<dbReference type="CTD" id="9809849"/>
<evidence type="ECO:0000313" key="2">
    <source>
        <dbReference type="Proteomes" id="UP000008281"/>
    </source>
</evidence>